<keyword evidence="1" id="KW-1133">Transmembrane helix</keyword>
<evidence type="ECO:0000313" key="2">
    <source>
        <dbReference type="EMBL" id="ORX63130.1"/>
    </source>
</evidence>
<proteinExistence type="predicted"/>
<feature type="transmembrane region" description="Helical" evidence="1">
    <location>
        <begin position="29"/>
        <end position="51"/>
    </location>
</feature>
<keyword evidence="3" id="KW-1185">Reference proteome</keyword>
<gene>
    <name evidence="2" type="ORF">DM01DRAFT_1012357</name>
</gene>
<dbReference type="EMBL" id="MCGT01000001">
    <property type="protein sequence ID" value="ORX63130.1"/>
    <property type="molecule type" value="Genomic_DNA"/>
</dbReference>
<evidence type="ECO:0000256" key="1">
    <source>
        <dbReference type="SAM" id="Phobius"/>
    </source>
</evidence>
<accession>A0A1X2GYF8</accession>
<protein>
    <submittedName>
        <fullName evidence="2">Uncharacterized protein</fullName>
    </submittedName>
</protein>
<keyword evidence="1" id="KW-0812">Transmembrane</keyword>
<dbReference type="AlphaFoldDB" id="A0A1X2GYF8"/>
<name>A0A1X2GYF8_9FUNG</name>
<comment type="caution">
    <text evidence="2">The sequence shown here is derived from an EMBL/GenBank/DDBJ whole genome shotgun (WGS) entry which is preliminary data.</text>
</comment>
<keyword evidence="1" id="KW-0472">Membrane</keyword>
<reference evidence="2 3" key="1">
    <citation type="submission" date="2016-07" db="EMBL/GenBank/DDBJ databases">
        <title>Pervasive Adenine N6-methylation of Active Genes in Fungi.</title>
        <authorList>
            <consortium name="DOE Joint Genome Institute"/>
            <person name="Mondo S.J."/>
            <person name="Dannebaum R.O."/>
            <person name="Kuo R.C."/>
            <person name="Labutti K."/>
            <person name="Haridas S."/>
            <person name="Kuo A."/>
            <person name="Salamov A."/>
            <person name="Ahrendt S.R."/>
            <person name="Lipzen A."/>
            <person name="Sullivan W."/>
            <person name="Andreopoulos W.B."/>
            <person name="Clum A."/>
            <person name="Lindquist E."/>
            <person name="Daum C."/>
            <person name="Ramamoorthy G.K."/>
            <person name="Gryganskyi A."/>
            <person name="Culley D."/>
            <person name="Magnuson J.K."/>
            <person name="James T.Y."/>
            <person name="O'Malley M.A."/>
            <person name="Stajich J.E."/>
            <person name="Spatafora J.W."/>
            <person name="Visel A."/>
            <person name="Grigoriev I.V."/>
        </authorList>
    </citation>
    <scope>NUCLEOTIDE SEQUENCE [LARGE SCALE GENOMIC DNA]</scope>
    <source>
        <strain evidence="2 3">NRRL 3301</strain>
    </source>
</reference>
<evidence type="ECO:0000313" key="3">
    <source>
        <dbReference type="Proteomes" id="UP000242146"/>
    </source>
</evidence>
<dbReference type="Proteomes" id="UP000242146">
    <property type="component" value="Unassembled WGS sequence"/>
</dbReference>
<sequence length="125" mass="14543">MRTLSLSLFRYFFFHPIRFISKQLSPYFFFFSLFSHCLLKKLSFFFLLLFLNFSGSLFKQKNVCHELASCSLAHDDSQKPPAIHSATSRYSTPHVFHDPSFYTWTPFVIGWKGGHLVGHAQGKVK</sequence>
<organism evidence="2 3">
    <name type="scientific">Hesseltinella vesiculosa</name>
    <dbReference type="NCBI Taxonomy" id="101127"/>
    <lineage>
        <taxon>Eukaryota</taxon>
        <taxon>Fungi</taxon>
        <taxon>Fungi incertae sedis</taxon>
        <taxon>Mucoromycota</taxon>
        <taxon>Mucoromycotina</taxon>
        <taxon>Mucoromycetes</taxon>
        <taxon>Mucorales</taxon>
        <taxon>Cunninghamellaceae</taxon>
        <taxon>Hesseltinella</taxon>
    </lineage>
</organism>